<evidence type="ECO:0000256" key="1">
    <source>
        <dbReference type="SAM" id="MobiDB-lite"/>
    </source>
</evidence>
<name>A0A164IKQ7_9CRUS</name>
<keyword evidence="3" id="KW-1185">Reference proteome</keyword>
<organism evidence="2 3">
    <name type="scientific">Daphnia magna</name>
    <dbReference type="NCBI Taxonomy" id="35525"/>
    <lineage>
        <taxon>Eukaryota</taxon>
        <taxon>Metazoa</taxon>
        <taxon>Ecdysozoa</taxon>
        <taxon>Arthropoda</taxon>
        <taxon>Crustacea</taxon>
        <taxon>Branchiopoda</taxon>
        <taxon>Diplostraca</taxon>
        <taxon>Cladocera</taxon>
        <taxon>Anomopoda</taxon>
        <taxon>Daphniidae</taxon>
        <taxon>Daphnia</taxon>
    </lineage>
</organism>
<evidence type="ECO:0000313" key="3">
    <source>
        <dbReference type="Proteomes" id="UP000076858"/>
    </source>
</evidence>
<gene>
    <name evidence="2" type="ORF">APZ42_002007</name>
</gene>
<feature type="compositionally biased region" description="Basic and acidic residues" evidence="1">
    <location>
        <begin position="1"/>
        <end position="17"/>
    </location>
</feature>
<accession>A0A164IKQ7</accession>
<protein>
    <submittedName>
        <fullName evidence="2">Uncharacterized protein</fullName>
    </submittedName>
</protein>
<dbReference type="Proteomes" id="UP000076858">
    <property type="component" value="Unassembled WGS sequence"/>
</dbReference>
<comment type="caution">
    <text evidence="2">The sequence shown here is derived from an EMBL/GenBank/DDBJ whole genome shotgun (WGS) entry which is preliminary data.</text>
</comment>
<feature type="non-terminal residue" evidence="2">
    <location>
        <position position="1"/>
    </location>
</feature>
<feature type="compositionally biased region" description="Gly residues" evidence="1">
    <location>
        <begin position="48"/>
        <end position="57"/>
    </location>
</feature>
<evidence type="ECO:0000313" key="2">
    <source>
        <dbReference type="EMBL" id="KZS01363.1"/>
    </source>
</evidence>
<sequence>LRHPRERGGPGLDRHALDAGPAGRPHTQRPDRGPHTHGPLGSTRRRGGSGAVSGQPGGALCHGRGLARGWRLPDPISPAKRPNFGGKGHEVRIAVDASPESTAVGIVVKLPDVDQLVQGPHIAREVTHQFGLGAWTAQASPRFCKATSSDIFPTMAL</sequence>
<proteinExistence type="predicted"/>
<reference evidence="2 3" key="1">
    <citation type="submission" date="2016-03" db="EMBL/GenBank/DDBJ databases">
        <title>EvidentialGene: Evidence-directed Construction of Genes on Genomes.</title>
        <authorList>
            <person name="Gilbert D.G."/>
            <person name="Choi J.-H."/>
            <person name="Mockaitis K."/>
            <person name="Colbourne J."/>
            <person name="Pfrender M."/>
        </authorList>
    </citation>
    <scope>NUCLEOTIDE SEQUENCE [LARGE SCALE GENOMIC DNA]</scope>
    <source>
        <strain evidence="2 3">Xinb3</strain>
        <tissue evidence="2">Complete organism</tissue>
    </source>
</reference>
<feature type="region of interest" description="Disordered" evidence="1">
    <location>
        <begin position="1"/>
        <end position="87"/>
    </location>
</feature>
<dbReference type="EMBL" id="LRGB01007024">
    <property type="protein sequence ID" value="KZS01363.1"/>
    <property type="molecule type" value="Genomic_DNA"/>
</dbReference>
<dbReference type="AlphaFoldDB" id="A0A164IKQ7"/>